<dbReference type="InterPro" id="IPR051219">
    <property type="entry name" value="Heterochromatin_chromo-domain"/>
</dbReference>
<dbReference type="InterPro" id="IPR008251">
    <property type="entry name" value="Chromo_shadow_dom"/>
</dbReference>
<comment type="subunit">
    <text evidence="2">Component of the NuA4 histone acetyltransferase complex.</text>
</comment>
<feature type="region of interest" description="Disordered" evidence="4">
    <location>
        <begin position="1"/>
        <end position="46"/>
    </location>
</feature>
<dbReference type="Gene3D" id="2.40.50.40">
    <property type="match status" value="2"/>
</dbReference>
<comment type="caution">
    <text evidence="6">The sequence shown here is derived from an EMBL/GenBank/DDBJ whole genome shotgun (WGS) entry which is preliminary data.</text>
</comment>
<dbReference type="InterPro" id="IPR016197">
    <property type="entry name" value="Chromo-like_dom_sf"/>
</dbReference>
<dbReference type="Pfam" id="PF00385">
    <property type="entry name" value="Chromo"/>
    <property type="match status" value="1"/>
</dbReference>
<dbReference type="CDD" id="cd00024">
    <property type="entry name" value="CD_CSD"/>
    <property type="match status" value="1"/>
</dbReference>
<feature type="region of interest" description="Disordered" evidence="4">
    <location>
        <begin position="97"/>
        <end position="151"/>
    </location>
</feature>
<name>A0A3A2Z593_9EURO</name>
<dbReference type="Pfam" id="PF01393">
    <property type="entry name" value="Chromo_shadow"/>
    <property type="match status" value="1"/>
</dbReference>
<evidence type="ECO:0000256" key="4">
    <source>
        <dbReference type="SAM" id="MobiDB-lite"/>
    </source>
</evidence>
<evidence type="ECO:0000313" key="6">
    <source>
        <dbReference type="EMBL" id="RJE17986.1"/>
    </source>
</evidence>
<dbReference type="EMBL" id="MVGC01000652">
    <property type="protein sequence ID" value="RJE17986.1"/>
    <property type="molecule type" value="Genomic_DNA"/>
</dbReference>
<dbReference type="InterPro" id="IPR000953">
    <property type="entry name" value="Chromo/chromo_shadow_dom"/>
</dbReference>
<evidence type="ECO:0000313" key="7">
    <source>
        <dbReference type="Proteomes" id="UP000266188"/>
    </source>
</evidence>
<dbReference type="InterPro" id="IPR023780">
    <property type="entry name" value="Chromo_domain"/>
</dbReference>
<gene>
    <name evidence="6" type="ORF">PHISCL_09675</name>
</gene>
<dbReference type="SMART" id="SM00298">
    <property type="entry name" value="CHROMO"/>
    <property type="match status" value="1"/>
</dbReference>
<dbReference type="SMART" id="SM00300">
    <property type="entry name" value="ChSh"/>
    <property type="match status" value="1"/>
</dbReference>
<sequence>MPPPVEEYSEGESTGGSIPFGKTDGKKDAPAEEVNGDESEEDVSENEFIVEKIVGHEFRKNKLFLVVKWKDWDNPEDLTVEPEENILENAKEIVDEYYKSQGGRPEKGPGRKRKSTGGAKQIAEKAEPKRRKKSQPAEATPEGDDVADWVPKGKSWENDVELVDTIIRDQESNSLVAYLHWKNGKKSRVSLDTCYEKCPMKMLKFYEQHLVFKET</sequence>
<evidence type="ECO:0000256" key="1">
    <source>
        <dbReference type="ARBA" id="ARBA00004123"/>
    </source>
</evidence>
<accession>A0A3A2Z593</accession>
<evidence type="ECO:0000256" key="3">
    <source>
        <dbReference type="ARBA" id="ARBA00023242"/>
    </source>
</evidence>
<dbReference type="GO" id="GO:0006338">
    <property type="term" value="P:chromatin remodeling"/>
    <property type="evidence" value="ECO:0007669"/>
    <property type="project" value="UniProtKB-ARBA"/>
</dbReference>
<comment type="subcellular location">
    <subcellularLocation>
        <location evidence="1">Nucleus</location>
    </subcellularLocation>
</comment>
<dbReference type="PANTHER" id="PTHR22812">
    <property type="entry name" value="CHROMOBOX PROTEIN"/>
    <property type="match status" value="1"/>
</dbReference>
<evidence type="ECO:0000256" key="2">
    <source>
        <dbReference type="ARBA" id="ARBA00011353"/>
    </source>
</evidence>
<protein>
    <submittedName>
        <fullName evidence="6">Heterochromatin protein</fullName>
    </submittedName>
</protein>
<dbReference type="GO" id="GO:0005634">
    <property type="term" value="C:nucleus"/>
    <property type="evidence" value="ECO:0007669"/>
    <property type="project" value="UniProtKB-SubCell"/>
</dbReference>
<feature type="compositionally biased region" description="Basic and acidic residues" evidence="4">
    <location>
        <begin position="97"/>
        <end position="109"/>
    </location>
</feature>
<dbReference type="SUPFAM" id="SSF54160">
    <property type="entry name" value="Chromo domain-like"/>
    <property type="match status" value="2"/>
</dbReference>
<reference evidence="7" key="1">
    <citation type="submission" date="2017-02" db="EMBL/GenBank/DDBJ databases">
        <authorList>
            <person name="Tafer H."/>
            <person name="Lopandic K."/>
        </authorList>
    </citation>
    <scope>NUCLEOTIDE SEQUENCE [LARGE SCALE GENOMIC DNA]</scope>
    <source>
        <strain evidence="7">CBS 366.77</strain>
    </source>
</reference>
<evidence type="ECO:0000259" key="5">
    <source>
        <dbReference type="PROSITE" id="PS50013"/>
    </source>
</evidence>
<feature type="compositionally biased region" description="Acidic residues" evidence="4">
    <location>
        <begin position="34"/>
        <end position="45"/>
    </location>
</feature>
<dbReference type="STRING" id="2070753.A0A3A2Z593"/>
<dbReference type="AlphaFoldDB" id="A0A3A2Z593"/>
<keyword evidence="3" id="KW-0539">Nucleus</keyword>
<dbReference type="Proteomes" id="UP000266188">
    <property type="component" value="Unassembled WGS sequence"/>
</dbReference>
<dbReference type="PROSITE" id="PS50013">
    <property type="entry name" value="CHROMO_2"/>
    <property type="match status" value="1"/>
</dbReference>
<dbReference type="OrthoDB" id="433924at2759"/>
<feature type="domain" description="Chromo" evidence="5">
    <location>
        <begin position="48"/>
        <end position="109"/>
    </location>
</feature>
<organism evidence="6 7">
    <name type="scientific">Aspergillus sclerotialis</name>
    <dbReference type="NCBI Taxonomy" id="2070753"/>
    <lineage>
        <taxon>Eukaryota</taxon>
        <taxon>Fungi</taxon>
        <taxon>Dikarya</taxon>
        <taxon>Ascomycota</taxon>
        <taxon>Pezizomycotina</taxon>
        <taxon>Eurotiomycetes</taxon>
        <taxon>Eurotiomycetidae</taxon>
        <taxon>Eurotiales</taxon>
        <taxon>Aspergillaceae</taxon>
        <taxon>Aspergillus</taxon>
        <taxon>Aspergillus subgen. Polypaecilum</taxon>
    </lineage>
</organism>
<keyword evidence="7" id="KW-1185">Reference proteome</keyword>
<proteinExistence type="predicted"/>